<sequence>MKKIFALLVAASCLATVTFAQGKKDDKQKAPAKKEAVKPVVKTAEKKEAAKPAEKTEAKEHLKKDGTPDKRFKENKETKEVHLKKDGTPDKRFKENKEPAKKKG</sequence>
<name>A0A1J5T0E6_9ZZZZ</name>
<dbReference type="EMBL" id="MLJW01000012">
    <property type="protein sequence ID" value="OIR14314.1"/>
    <property type="molecule type" value="Genomic_DNA"/>
</dbReference>
<proteinExistence type="predicted"/>
<organism evidence="2">
    <name type="scientific">mine drainage metagenome</name>
    <dbReference type="NCBI Taxonomy" id="410659"/>
    <lineage>
        <taxon>unclassified sequences</taxon>
        <taxon>metagenomes</taxon>
        <taxon>ecological metagenomes</taxon>
    </lineage>
</organism>
<gene>
    <name evidence="2" type="ORF">GALL_47810</name>
</gene>
<reference evidence="2" key="1">
    <citation type="submission" date="2016-10" db="EMBL/GenBank/DDBJ databases">
        <title>Sequence of Gallionella enrichment culture.</title>
        <authorList>
            <person name="Poehlein A."/>
            <person name="Muehling M."/>
            <person name="Daniel R."/>
        </authorList>
    </citation>
    <scope>NUCLEOTIDE SEQUENCE</scope>
</reference>
<feature type="compositionally biased region" description="Basic and acidic residues" evidence="1">
    <location>
        <begin position="22"/>
        <end position="104"/>
    </location>
</feature>
<evidence type="ECO:0000256" key="1">
    <source>
        <dbReference type="SAM" id="MobiDB-lite"/>
    </source>
</evidence>
<evidence type="ECO:0000313" key="2">
    <source>
        <dbReference type="EMBL" id="OIR14314.1"/>
    </source>
</evidence>
<comment type="caution">
    <text evidence="2">The sequence shown here is derived from an EMBL/GenBank/DDBJ whole genome shotgun (WGS) entry which is preliminary data.</text>
</comment>
<evidence type="ECO:0008006" key="3">
    <source>
        <dbReference type="Google" id="ProtNLM"/>
    </source>
</evidence>
<dbReference type="AlphaFoldDB" id="A0A1J5T0E6"/>
<protein>
    <recommendedName>
        <fullName evidence="3">Colicin import membrane protein</fullName>
    </recommendedName>
</protein>
<accession>A0A1J5T0E6</accession>
<feature type="region of interest" description="Disordered" evidence="1">
    <location>
        <begin position="21"/>
        <end position="104"/>
    </location>
</feature>